<proteinExistence type="predicted"/>
<feature type="chain" id="PRO_5007285585" evidence="1">
    <location>
        <begin position="21"/>
        <end position="173"/>
    </location>
</feature>
<organism evidence="2">
    <name type="scientific">Rhipicephalus appendiculatus</name>
    <name type="common">Brown ear tick</name>
    <dbReference type="NCBI Taxonomy" id="34631"/>
    <lineage>
        <taxon>Eukaryota</taxon>
        <taxon>Metazoa</taxon>
        <taxon>Ecdysozoa</taxon>
        <taxon>Arthropoda</taxon>
        <taxon>Chelicerata</taxon>
        <taxon>Arachnida</taxon>
        <taxon>Acari</taxon>
        <taxon>Parasitiformes</taxon>
        <taxon>Ixodida</taxon>
        <taxon>Ixodoidea</taxon>
        <taxon>Ixodidae</taxon>
        <taxon>Rhipicephalinae</taxon>
        <taxon>Rhipicephalus</taxon>
        <taxon>Rhipicephalus</taxon>
    </lineage>
</organism>
<protein>
    <submittedName>
        <fullName evidence="2">Lipocalin</fullName>
    </submittedName>
</protein>
<evidence type="ECO:0000313" key="2">
    <source>
        <dbReference type="EMBL" id="JAP80787.1"/>
    </source>
</evidence>
<dbReference type="AlphaFoldDB" id="A0A131YP99"/>
<accession>A0A131YP99</accession>
<reference evidence="2" key="1">
    <citation type="journal article" date="2016" name="Ticks Tick Borne Dis.">
        <title>De novo assembly and annotation of the salivary gland transcriptome of Rhipicephalus appendiculatus male and female ticks during blood feeding.</title>
        <authorList>
            <person name="de Castro M.H."/>
            <person name="de Klerk D."/>
            <person name="Pienaar R."/>
            <person name="Latif A.A."/>
            <person name="Rees D.J."/>
            <person name="Mans B.J."/>
        </authorList>
    </citation>
    <scope>NUCLEOTIDE SEQUENCE</scope>
    <source>
        <tissue evidence="2">Salivary glands</tissue>
    </source>
</reference>
<keyword evidence="1" id="KW-0732">Signal</keyword>
<name>A0A131YP99_RHIAP</name>
<dbReference type="EMBL" id="GEDV01007770">
    <property type="protein sequence ID" value="JAP80787.1"/>
    <property type="molecule type" value="Transcribed_RNA"/>
</dbReference>
<sequence>MVSFKMHLALTLAFGSCGYAIKYPPNWKASRLQDFQEMLDTGQRIWLTMITKEMGKIDCDYWVKIALNKTDYDFYHWYRKHPRGREWTKKGPQQKNERLHADLRYEGRRPAMFIRHYLEKEGDCEQRTWQSKLGQTYECDRVFFGLCGAFNYPVFKKSCISPNAICVGLTSLC</sequence>
<dbReference type="PROSITE" id="PS51257">
    <property type="entry name" value="PROKAR_LIPOPROTEIN"/>
    <property type="match status" value="1"/>
</dbReference>
<evidence type="ECO:0000256" key="1">
    <source>
        <dbReference type="SAM" id="SignalP"/>
    </source>
</evidence>
<feature type="signal peptide" evidence="1">
    <location>
        <begin position="1"/>
        <end position="20"/>
    </location>
</feature>